<dbReference type="GO" id="GO:0009307">
    <property type="term" value="P:DNA restriction-modification system"/>
    <property type="evidence" value="ECO:0007669"/>
    <property type="project" value="InterPro"/>
</dbReference>
<reference evidence="1" key="1">
    <citation type="journal article" date="2020" name="mSystems">
        <title>Genome- and Community-Level Interaction Insights into Carbon Utilization and Element Cycling Functions of Hydrothermarchaeota in Hydrothermal Sediment.</title>
        <authorList>
            <person name="Zhou Z."/>
            <person name="Liu Y."/>
            <person name="Xu W."/>
            <person name="Pan J."/>
            <person name="Luo Z.H."/>
            <person name="Li M."/>
        </authorList>
    </citation>
    <scope>NUCLEOTIDE SEQUENCE [LARGE SCALE GENOMIC DNA]</scope>
    <source>
        <strain evidence="1">HyVt-483</strain>
    </source>
</reference>
<protein>
    <submittedName>
        <fullName evidence="1">Restriction endonuclease</fullName>
    </submittedName>
</protein>
<dbReference type="EMBL" id="DRMH01000036">
    <property type="protein sequence ID" value="HFC97473.1"/>
    <property type="molecule type" value="Genomic_DNA"/>
</dbReference>
<dbReference type="CDD" id="cd22340">
    <property type="entry name" value="NgoMIV-like"/>
    <property type="match status" value="1"/>
</dbReference>
<sequence length="279" mass="32012">MNLESLRREFLKEIFSKIVVCNTDGVPNFADKHSASSIVISKKLLEILGLRVSRKRSSSQTVGRIFEEAVRKFLEKALEELDHLRSWPYRVHLHRKIWDFSQYRHLRMLNEAFEKYPELKTSLGRDYFIAPDIVVSLEPLEDELLNRKTKGFVSGTTARLSPIRRENSSFEILHAVISCKWTIRSDRAQNARAEALTLVQKRKGRSPHLVVVLAEPLPSRIASLAFGTGEIDMTYHVCLYELKEAVKASGIEDQVEILEMLISGNRLRDISDLPLDLQV</sequence>
<evidence type="ECO:0000313" key="1">
    <source>
        <dbReference type="EMBL" id="HFC97473.1"/>
    </source>
</evidence>
<dbReference type="Gene3D" id="3.40.50.10010">
    <property type="entry name" value="Type-2 restriction enzyme NgoMIV"/>
    <property type="match status" value="1"/>
</dbReference>
<organism evidence="1">
    <name type="scientific">Thermosulfurimonas dismutans</name>
    <dbReference type="NCBI Taxonomy" id="999894"/>
    <lineage>
        <taxon>Bacteria</taxon>
        <taxon>Pseudomonadati</taxon>
        <taxon>Thermodesulfobacteriota</taxon>
        <taxon>Thermodesulfobacteria</taxon>
        <taxon>Thermodesulfobacteriales</taxon>
        <taxon>Thermodesulfobacteriaceae</taxon>
        <taxon>Thermosulfurimonas</taxon>
    </lineage>
</organism>
<accession>A0A7C3CSR9</accession>
<comment type="caution">
    <text evidence="1">The sequence shown here is derived from an EMBL/GenBank/DDBJ whole genome shotgun (WGS) entry which is preliminary data.</text>
</comment>
<proteinExistence type="predicted"/>
<dbReference type="AlphaFoldDB" id="A0A7C3CSR9"/>
<dbReference type="SUPFAM" id="SSF52980">
    <property type="entry name" value="Restriction endonuclease-like"/>
    <property type="match status" value="1"/>
</dbReference>
<dbReference type="InterPro" id="IPR015105">
    <property type="entry name" value="NgoMIV"/>
</dbReference>
<dbReference type="GO" id="GO:0009036">
    <property type="term" value="F:type II site-specific deoxyribonuclease activity"/>
    <property type="evidence" value="ECO:0007669"/>
    <property type="project" value="InterPro"/>
</dbReference>
<keyword evidence="1" id="KW-0540">Nuclease</keyword>
<keyword evidence="1" id="KW-0378">Hydrolase</keyword>
<dbReference type="Pfam" id="PF09015">
    <property type="entry name" value="NgoMIV_restric"/>
    <property type="match status" value="1"/>
</dbReference>
<name>A0A7C3CSR9_9BACT</name>
<dbReference type="InterPro" id="IPR011335">
    <property type="entry name" value="Restrct_endonuc-II-like"/>
</dbReference>
<keyword evidence="1" id="KW-0255">Endonuclease</keyword>
<gene>
    <name evidence="1" type="ORF">ENJ40_03305</name>
</gene>
<dbReference type="Proteomes" id="UP000886043">
    <property type="component" value="Unassembled WGS sequence"/>
</dbReference>
<dbReference type="InterPro" id="IPR037083">
    <property type="entry name" value="NgoMIV_sf"/>
</dbReference>